<evidence type="ECO:0000313" key="8">
    <source>
        <dbReference type="Proteomes" id="UP001597492"/>
    </source>
</evidence>
<accession>A0ABW5UZP8</accession>
<keyword evidence="4" id="KW-0963">Cytoplasm</keyword>
<dbReference type="SUPFAM" id="SSF55594">
    <property type="entry name" value="HPr-like"/>
    <property type="match status" value="1"/>
</dbReference>
<comment type="caution">
    <text evidence="7">The sequence shown here is derived from an EMBL/GenBank/DDBJ whole genome shotgun (WGS) entry which is preliminary data.</text>
</comment>
<dbReference type="Proteomes" id="UP001597492">
    <property type="component" value="Unassembled WGS sequence"/>
</dbReference>
<dbReference type="InterPro" id="IPR050399">
    <property type="entry name" value="HPr"/>
</dbReference>
<comment type="subcellular location">
    <subcellularLocation>
        <location evidence="2">Cytoplasm</location>
    </subcellularLocation>
</comment>
<dbReference type="EMBL" id="JBHUNE010000008">
    <property type="protein sequence ID" value="MFD2758984.1"/>
    <property type="molecule type" value="Genomic_DNA"/>
</dbReference>
<gene>
    <name evidence="7" type="ORF">ACFSW7_11425</name>
</gene>
<evidence type="ECO:0000256" key="5">
    <source>
        <dbReference type="ARBA" id="ARBA00022683"/>
    </source>
</evidence>
<reference evidence="8" key="1">
    <citation type="journal article" date="2019" name="Int. J. Syst. Evol. Microbiol.">
        <title>The Global Catalogue of Microorganisms (GCM) 10K type strain sequencing project: providing services to taxonomists for standard genome sequencing and annotation.</title>
        <authorList>
            <consortium name="The Broad Institute Genomics Platform"/>
            <consortium name="The Broad Institute Genome Sequencing Center for Infectious Disease"/>
            <person name="Wu L."/>
            <person name="Ma J."/>
        </authorList>
    </citation>
    <scope>NUCLEOTIDE SEQUENCE [LARGE SCALE GENOMIC DNA]</scope>
    <source>
        <strain evidence="8">TISTR 1514</strain>
    </source>
</reference>
<dbReference type="PROSITE" id="PS51350">
    <property type="entry name" value="PTS_HPR_DOM"/>
    <property type="match status" value="1"/>
</dbReference>
<dbReference type="PANTHER" id="PTHR33705">
    <property type="entry name" value="PHOSPHOCARRIER PROTEIN HPR"/>
    <property type="match status" value="1"/>
</dbReference>
<dbReference type="PANTHER" id="PTHR33705:SF2">
    <property type="entry name" value="PHOSPHOCARRIER PROTEIN NPR"/>
    <property type="match status" value="1"/>
</dbReference>
<evidence type="ECO:0000313" key="7">
    <source>
        <dbReference type="EMBL" id="MFD2758984.1"/>
    </source>
</evidence>
<evidence type="ECO:0000256" key="1">
    <source>
        <dbReference type="ARBA" id="ARBA00003681"/>
    </source>
</evidence>
<sequence length="86" mass="8923">MSDQISRNVTLNNETGLHARPASEFVKEASKHDAKVTVNGVDAKSLLGIMAMGASKGTELQLVAEGPEAEAALNGLVGLVESNFGE</sequence>
<organism evidence="7 8">
    <name type="scientific">Gulosibacter faecalis</name>
    <dbReference type="NCBI Taxonomy" id="272240"/>
    <lineage>
        <taxon>Bacteria</taxon>
        <taxon>Bacillati</taxon>
        <taxon>Actinomycetota</taxon>
        <taxon>Actinomycetes</taxon>
        <taxon>Micrococcales</taxon>
        <taxon>Microbacteriaceae</taxon>
        <taxon>Gulosibacter</taxon>
    </lineage>
</organism>
<evidence type="ECO:0000259" key="6">
    <source>
        <dbReference type="PROSITE" id="PS51350"/>
    </source>
</evidence>
<dbReference type="RefSeq" id="WP_019617434.1">
    <property type="nucleotide sequence ID" value="NZ_JBHUNE010000008.1"/>
</dbReference>
<comment type="function">
    <text evidence="1">General (non sugar-specific) component of the phosphoenolpyruvate-dependent sugar phosphotransferase system (sugar PTS). This major carbohydrate active-transport system catalyzes the phosphorylation of incoming sugar substrates concomitantly with their translocation across the cell membrane. The phosphoryl group from phosphoenolpyruvate (PEP) is transferred to the phosphoryl carrier protein HPr by enzyme I. Phospho-HPr then transfers it to the PTS EIIA domain.</text>
</comment>
<dbReference type="PROSITE" id="PS00369">
    <property type="entry name" value="PTS_HPR_HIS"/>
    <property type="match status" value="1"/>
</dbReference>
<evidence type="ECO:0000256" key="4">
    <source>
        <dbReference type="ARBA" id="ARBA00022490"/>
    </source>
</evidence>
<dbReference type="InterPro" id="IPR001020">
    <property type="entry name" value="PTS_HPr_His_P_site"/>
</dbReference>
<dbReference type="Gene3D" id="3.30.1340.10">
    <property type="entry name" value="HPr-like"/>
    <property type="match status" value="1"/>
</dbReference>
<dbReference type="CDD" id="cd00367">
    <property type="entry name" value="PTS-HPr_like"/>
    <property type="match status" value="1"/>
</dbReference>
<feature type="domain" description="HPr" evidence="6">
    <location>
        <begin position="4"/>
        <end position="86"/>
    </location>
</feature>
<protein>
    <recommendedName>
        <fullName evidence="3">Phosphocarrier protein HPr</fullName>
    </recommendedName>
</protein>
<dbReference type="InterPro" id="IPR035895">
    <property type="entry name" value="HPr-like_sf"/>
</dbReference>
<evidence type="ECO:0000256" key="3">
    <source>
        <dbReference type="ARBA" id="ARBA00020422"/>
    </source>
</evidence>
<keyword evidence="8" id="KW-1185">Reference proteome</keyword>
<keyword evidence="5" id="KW-0598">Phosphotransferase system</keyword>
<dbReference type="InterPro" id="IPR000032">
    <property type="entry name" value="HPr-like"/>
</dbReference>
<name>A0ABW5UZP8_9MICO</name>
<dbReference type="Pfam" id="PF00381">
    <property type="entry name" value="PTS-HPr"/>
    <property type="match status" value="1"/>
</dbReference>
<proteinExistence type="predicted"/>
<dbReference type="NCBIfam" id="TIGR01003">
    <property type="entry name" value="PTS_HPr_family"/>
    <property type="match status" value="1"/>
</dbReference>
<evidence type="ECO:0000256" key="2">
    <source>
        <dbReference type="ARBA" id="ARBA00004496"/>
    </source>
</evidence>
<dbReference type="PRINTS" id="PR00107">
    <property type="entry name" value="PHOSPHOCPHPR"/>
</dbReference>